<evidence type="ECO:0000313" key="3">
    <source>
        <dbReference type="Proteomes" id="UP001642487"/>
    </source>
</evidence>
<evidence type="ECO:0000256" key="1">
    <source>
        <dbReference type="SAM" id="MobiDB-lite"/>
    </source>
</evidence>
<accession>A0ABP0YC21</accession>
<name>A0ABP0YC21_9ROSI</name>
<dbReference type="EMBL" id="OZ021737">
    <property type="protein sequence ID" value="CAK9318034.1"/>
    <property type="molecule type" value="Genomic_DNA"/>
</dbReference>
<sequence length="99" mass="10725">MPMHFMDGCLQVHLEISVDFLWPIALSIAGVIVPYNWTGPLASSHKILVLLGNPKILPAIQQWGPSNPIIYSSSPSPQGTCLENDEQVEDGDGLSSLDL</sequence>
<feature type="region of interest" description="Disordered" evidence="1">
    <location>
        <begin position="74"/>
        <end position="99"/>
    </location>
</feature>
<dbReference type="Proteomes" id="UP001642487">
    <property type="component" value="Chromosome 3"/>
</dbReference>
<protein>
    <submittedName>
        <fullName evidence="2">Uncharacterized protein</fullName>
    </submittedName>
</protein>
<proteinExistence type="predicted"/>
<organism evidence="2 3">
    <name type="scientific">Citrullus colocynthis</name>
    <name type="common">colocynth</name>
    <dbReference type="NCBI Taxonomy" id="252529"/>
    <lineage>
        <taxon>Eukaryota</taxon>
        <taxon>Viridiplantae</taxon>
        <taxon>Streptophyta</taxon>
        <taxon>Embryophyta</taxon>
        <taxon>Tracheophyta</taxon>
        <taxon>Spermatophyta</taxon>
        <taxon>Magnoliopsida</taxon>
        <taxon>eudicotyledons</taxon>
        <taxon>Gunneridae</taxon>
        <taxon>Pentapetalae</taxon>
        <taxon>rosids</taxon>
        <taxon>fabids</taxon>
        <taxon>Cucurbitales</taxon>
        <taxon>Cucurbitaceae</taxon>
        <taxon>Benincaseae</taxon>
        <taxon>Citrullus</taxon>
    </lineage>
</organism>
<feature type="compositionally biased region" description="Acidic residues" evidence="1">
    <location>
        <begin position="83"/>
        <end position="92"/>
    </location>
</feature>
<evidence type="ECO:0000313" key="2">
    <source>
        <dbReference type="EMBL" id="CAK9318034.1"/>
    </source>
</evidence>
<gene>
    <name evidence="2" type="ORF">CITCOLO1_LOCUS9988</name>
</gene>
<keyword evidence="3" id="KW-1185">Reference proteome</keyword>
<reference evidence="2 3" key="1">
    <citation type="submission" date="2024-03" db="EMBL/GenBank/DDBJ databases">
        <authorList>
            <person name="Gkanogiannis A."/>
            <person name="Becerra Lopez-Lavalle L."/>
        </authorList>
    </citation>
    <scope>NUCLEOTIDE SEQUENCE [LARGE SCALE GENOMIC DNA]</scope>
</reference>